<dbReference type="OrthoDB" id="5328606at2"/>
<proteinExistence type="predicted"/>
<keyword evidence="10" id="KW-1185">Reference proteome</keyword>
<evidence type="ECO:0000256" key="1">
    <source>
        <dbReference type="ARBA" id="ARBA00004459"/>
    </source>
</evidence>
<dbReference type="Proteomes" id="UP000007934">
    <property type="component" value="Chromosome"/>
</dbReference>
<comment type="subcellular location">
    <subcellularLocation>
        <location evidence="1">Cell outer membrane</location>
        <topology evidence="1">Lipid-anchor</topology>
    </subcellularLocation>
</comment>
<dbReference type="GeneID" id="36133650"/>
<dbReference type="GO" id="GO:0009279">
    <property type="term" value="C:cell outer membrane"/>
    <property type="evidence" value="ECO:0007669"/>
    <property type="project" value="UniProtKB-SubCell"/>
</dbReference>
<sequence>MYKRLALCAFLGFSSLTYAATAPAGKYVYDLHEKAQPKNHYTLALAPLSIDFSKNVPTDLRDKFVKSLQAQITSMLKARGCSVVVAPLDKLSPEQQESVFALVDVSAFIDILEDTDMTLSKNKKSIEENITDISTGFMRLKLIEPKSKSAFHMSSMELPSYKVRTHVRVSQQRTSSGGFMPISHVTPVHGAKFEKNIDEVLSKIYAKSMQKIAQDLHTQNFKSYERLVKNFKKSEQAEQK</sequence>
<dbReference type="RefSeq" id="WP_013469801.1">
    <property type="nucleotide sequence ID" value="NC_014810.2"/>
</dbReference>
<evidence type="ECO:0000256" key="8">
    <source>
        <dbReference type="SAM" id="SignalP"/>
    </source>
</evidence>
<dbReference type="SUPFAM" id="SSF159594">
    <property type="entry name" value="XCC0632-like"/>
    <property type="match status" value="1"/>
</dbReference>
<dbReference type="InterPro" id="IPR007876">
    <property type="entry name" value="NeuraminylLac-bd_hemagglutn"/>
</dbReference>
<dbReference type="Gene3D" id="3.30.160.180">
    <property type="entry name" value="Putative neuraminyllactose-binding hemagglutinin homolog like domain"/>
    <property type="match status" value="1"/>
</dbReference>
<evidence type="ECO:0000313" key="9">
    <source>
        <dbReference type="EMBL" id="CBY83437.1"/>
    </source>
</evidence>
<keyword evidence="4" id="KW-0998">Cell outer membrane</keyword>
<accession>E7AA18</accession>
<dbReference type="EMBL" id="FQ670179">
    <property type="protein sequence ID" value="CBY83437.1"/>
    <property type="molecule type" value="Genomic_DNA"/>
</dbReference>
<evidence type="ECO:0000256" key="3">
    <source>
        <dbReference type="ARBA" id="ARBA00023136"/>
    </source>
</evidence>
<dbReference type="KEGG" id="hfe:HFELIS_13530"/>
<reference evidence="9 10" key="1">
    <citation type="journal article" date="2011" name="Genome Biol. Evol.">
        <title>Comparative whole genome sequence analysis of the carcinogenic bacterial model pathogen Helicobacter felis.</title>
        <authorList>
            <person name="Arnold I.C."/>
            <person name="Zigova Z."/>
            <person name="Holden M."/>
            <person name="Lawley T.D."/>
            <person name="Rad R."/>
            <person name="Dougan G."/>
            <person name="Falkow S."/>
            <person name="Bentley S.D."/>
            <person name="Muller A."/>
        </authorList>
    </citation>
    <scope>NUCLEOTIDE SEQUENCE [LARGE SCALE GENOMIC DNA]</scope>
    <source>
        <strain evidence="10">ATCC 49179 / CCUG 28539 / NCTC 12436 / CS1</strain>
    </source>
</reference>
<feature type="chain" id="PRO_5005674787" description="Neuraminyllactose-binding hemagglutinin" evidence="8">
    <location>
        <begin position="20"/>
        <end position="240"/>
    </location>
</feature>
<evidence type="ECO:0000256" key="4">
    <source>
        <dbReference type="ARBA" id="ARBA00023237"/>
    </source>
</evidence>
<evidence type="ECO:0000256" key="6">
    <source>
        <dbReference type="ARBA" id="ARBA00030949"/>
    </source>
</evidence>
<evidence type="ECO:0000256" key="5">
    <source>
        <dbReference type="ARBA" id="ARBA00023288"/>
    </source>
</evidence>
<keyword evidence="8" id="KW-0732">Signal</keyword>
<keyword evidence="5" id="KW-0449">Lipoprotein</keyword>
<protein>
    <recommendedName>
        <fullName evidence="2">Neuraminyllactose-binding hemagglutinin</fullName>
    </recommendedName>
    <alternativeName>
        <fullName evidence="7">Flagellar sheath adhesin</fullName>
    </alternativeName>
    <alternativeName>
        <fullName evidence="6">N-acetylneuraminyllactose-binding fibrillar hemagglutinin receptor-binding subunit</fullName>
    </alternativeName>
</protein>
<evidence type="ECO:0000313" key="10">
    <source>
        <dbReference type="Proteomes" id="UP000007934"/>
    </source>
</evidence>
<feature type="signal peptide" evidence="8">
    <location>
        <begin position="1"/>
        <end position="19"/>
    </location>
</feature>
<dbReference type="InterPro" id="IPR038531">
    <property type="entry name" value="NeuraminylLac-bd_hemagglutn_sf"/>
</dbReference>
<keyword evidence="3" id="KW-0472">Membrane</keyword>
<organism evidence="9 10">
    <name type="scientific">Helicobacter felis (strain ATCC 49179 / CCUG 28539 / NCTC 12436 / CS1)</name>
    <dbReference type="NCBI Taxonomy" id="936155"/>
    <lineage>
        <taxon>Bacteria</taxon>
        <taxon>Pseudomonadati</taxon>
        <taxon>Campylobacterota</taxon>
        <taxon>Epsilonproteobacteria</taxon>
        <taxon>Campylobacterales</taxon>
        <taxon>Helicobacteraceae</taxon>
        <taxon>Helicobacter</taxon>
    </lineage>
</organism>
<evidence type="ECO:0000256" key="7">
    <source>
        <dbReference type="ARBA" id="ARBA00032680"/>
    </source>
</evidence>
<dbReference type="AlphaFoldDB" id="E7AA18"/>
<dbReference type="Pfam" id="PF05211">
    <property type="entry name" value="NLBH"/>
    <property type="match status" value="1"/>
</dbReference>
<name>E7AA18_HELFC</name>
<dbReference type="STRING" id="936155.HFELIS_13530"/>
<dbReference type="HOGENOM" id="CLU_1164605_0_0_7"/>
<gene>
    <name evidence="9" type="ordered locus">Hfelis_13530</name>
</gene>
<evidence type="ECO:0000256" key="2">
    <source>
        <dbReference type="ARBA" id="ARBA00015547"/>
    </source>
</evidence>